<dbReference type="EMBL" id="JAZDQV010000003">
    <property type="protein sequence ID" value="MEE1876868.1"/>
    <property type="molecule type" value="Genomic_DNA"/>
</dbReference>
<dbReference type="Pfam" id="PF04264">
    <property type="entry name" value="YceI"/>
    <property type="match status" value="1"/>
</dbReference>
<evidence type="ECO:0000256" key="1">
    <source>
        <dbReference type="SAM" id="SignalP"/>
    </source>
</evidence>
<keyword evidence="4" id="KW-1185">Reference proteome</keyword>
<dbReference type="PANTHER" id="PTHR34406">
    <property type="entry name" value="PROTEIN YCEI"/>
    <property type="match status" value="1"/>
</dbReference>
<feature type="signal peptide" evidence="1">
    <location>
        <begin position="1"/>
        <end position="27"/>
    </location>
</feature>
<name>A0ABU7GCN0_9SPHN</name>
<dbReference type="PANTHER" id="PTHR34406:SF1">
    <property type="entry name" value="PROTEIN YCEI"/>
    <property type="match status" value="1"/>
</dbReference>
<sequence length="191" mass="20413">MIMARTLMALLAAMLLGAAAPAGQLYAVDGAASSLSAKVPFFGIGSKSAGFPSVSGSIRLDHARPQDISLDVTIDARALTAPDQLTLGRLKGEKFFWVEKYPAVHFVGRQIAFTSPTTGSVKGELTVRGVTQPVTLQVVFDHPPAQTLPGEAITLTGETKINRYDFGMRSYGLIVGKWVNIQLKARMVPRA</sequence>
<proteinExistence type="predicted"/>
<accession>A0ABU7GCN0</accession>
<dbReference type="SUPFAM" id="SSF101874">
    <property type="entry name" value="YceI-like"/>
    <property type="match status" value="1"/>
</dbReference>
<dbReference type="InterPro" id="IPR036761">
    <property type="entry name" value="TTHA0802/YceI-like_sf"/>
</dbReference>
<dbReference type="Gene3D" id="2.40.128.110">
    <property type="entry name" value="Lipid/polyisoprenoid-binding, YceI-like"/>
    <property type="match status" value="1"/>
</dbReference>
<comment type="caution">
    <text evidence="3">The sequence shown here is derived from an EMBL/GenBank/DDBJ whole genome shotgun (WGS) entry which is preliminary data.</text>
</comment>
<dbReference type="SMART" id="SM00867">
    <property type="entry name" value="YceI"/>
    <property type="match status" value="1"/>
</dbReference>
<evidence type="ECO:0000259" key="2">
    <source>
        <dbReference type="SMART" id="SM00867"/>
    </source>
</evidence>
<keyword evidence="1" id="KW-0732">Signal</keyword>
<feature type="chain" id="PRO_5046355266" evidence="1">
    <location>
        <begin position="28"/>
        <end position="191"/>
    </location>
</feature>
<protein>
    <submittedName>
        <fullName evidence="3">YceI family protein</fullName>
    </submittedName>
</protein>
<dbReference type="Proteomes" id="UP001343492">
    <property type="component" value="Unassembled WGS sequence"/>
</dbReference>
<dbReference type="InterPro" id="IPR007372">
    <property type="entry name" value="Lipid/polyisoprenoid-bd_YceI"/>
</dbReference>
<dbReference type="RefSeq" id="WP_354143974.1">
    <property type="nucleotide sequence ID" value="NZ_JAZDQV010000003.1"/>
</dbReference>
<feature type="domain" description="Lipid/polyisoprenoid-binding YceI-like" evidence="2">
    <location>
        <begin position="25"/>
        <end position="188"/>
    </location>
</feature>
<organism evidence="3 4">
    <name type="scientific">Altererythrobacter litoralis</name>
    <dbReference type="NCBI Taxonomy" id="3113904"/>
    <lineage>
        <taxon>Bacteria</taxon>
        <taxon>Pseudomonadati</taxon>
        <taxon>Pseudomonadota</taxon>
        <taxon>Alphaproteobacteria</taxon>
        <taxon>Sphingomonadales</taxon>
        <taxon>Erythrobacteraceae</taxon>
        <taxon>Altererythrobacter</taxon>
    </lineage>
</organism>
<gene>
    <name evidence="3" type="ORF">VRS74_04120</name>
</gene>
<evidence type="ECO:0000313" key="3">
    <source>
        <dbReference type="EMBL" id="MEE1876868.1"/>
    </source>
</evidence>
<reference evidence="3 4" key="1">
    <citation type="submission" date="2024-01" db="EMBL/GenBank/DDBJ databases">
        <title>The genome sequence of Erythrobacteraceae sp. strain 1XM1-14.</title>
        <authorList>
            <person name="Liu Y."/>
        </authorList>
    </citation>
    <scope>NUCLEOTIDE SEQUENCE [LARGE SCALE GENOMIC DNA]</scope>
    <source>
        <strain evidence="3 4">1XM1-14</strain>
    </source>
</reference>
<evidence type="ECO:0000313" key="4">
    <source>
        <dbReference type="Proteomes" id="UP001343492"/>
    </source>
</evidence>